<reference evidence="1 2" key="1">
    <citation type="submission" date="2021-06" db="EMBL/GenBank/DDBJ databases">
        <authorList>
            <person name="Palmer J.M."/>
        </authorList>
    </citation>
    <scope>NUCLEOTIDE SEQUENCE [LARGE SCALE GENOMIC DNA]</scope>
    <source>
        <strain evidence="1 2">CL_MEX2019</strain>
        <tissue evidence="1">Muscle</tissue>
    </source>
</reference>
<evidence type="ECO:0000313" key="2">
    <source>
        <dbReference type="Proteomes" id="UP001352852"/>
    </source>
</evidence>
<proteinExistence type="predicted"/>
<dbReference type="EMBL" id="JAHUTJ010000678">
    <property type="protein sequence ID" value="MED6264046.1"/>
    <property type="molecule type" value="Genomic_DNA"/>
</dbReference>
<name>A0ABU7CPK1_9TELE</name>
<sequence>MEEAHFSRLYLVSRSFGHDPKFMAIGEIDHEKKFNKLSFTGMRYGAGPGTGDTKLYGWENQKADCSLKPVLVSHSSLEPGLGSHLRRSTRRTHQLEHRRSWLPVIQCLGVNHCGNHPSSSLDLLFCDASLIPWLKPPCAIVSQIQSTSNPKAPLPSEHPA</sequence>
<comment type="caution">
    <text evidence="1">The sequence shown here is derived from an EMBL/GenBank/DDBJ whole genome shotgun (WGS) entry which is preliminary data.</text>
</comment>
<keyword evidence="2" id="KW-1185">Reference proteome</keyword>
<protein>
    <submittedName>
        <fullName evidence="1">Uncharacterized protein</fullName>
    </submittedName>
</protein>
<organism evidence="1 2">
    <name type="scientific">Characodon lateralis</name>
    <dbReference type="NCBI Taxonomy" id="208331"/>
    <lineage>
        <taxon>Eukaryota</taxon>
        <taxon>Metazoa</taxon>
        <taxon>Chordata</taxon>
        <taxon>Craniata</taxon>
        <taxon>Vertebrata</taxon>
        <taxon>Euteleostomi</taxon>
        <taxon>Actinopterygii</taxon>
        <taxon>Neopterygii</taxon>
        <taxon>Teleostei</taxon>
        <taxon>Neoteleostei</taxon>
        <taxon>Acanthomorphata</taxon>
        <taxon>Ovalentaria</taxon>
        <taxon>Atherinomorphae</taxon>
        <taxon>Cyprinodontiformes</taxon>
        <taxon>Goodeidae</taxon>
        <taxon>Characodon</taxon>
    </lineage>
</organism>
<gene>
    <name evidence="1" type="ORF">CHARACLAT_010570</name>
</gene>
<evidence type="ECO:0000313" key="1">
    <source>
        <dbReference type="EMBL" id="MED6264046.1"/>
    </source>
</evidence>
<accession>A0ABU7CPK1</accession>
<dbReference type="Proteomes" id="UP001352852">
    <property type="component" value="Unassembled WGS sequence"/>
</dbReference>